<evidence type="ECO:0000313" key="1">
    <source>
        <dbReference type="EMBL" id="REF69522.1"/>
    </source>
</evidence>
<dbReference type="InterPro" id="IPR029058">
    <property type="entry name" value="AB_hydrolase_fold"/>
</dbReference>
<accession>A0A3D9XN12</accession>
<dbReference type="Gene3D" id="3.40.50.1820">
    <property type="entry name" value="alpha/beta hydrolase"/>
    <property type="match status" value="1"/>
</dbReference>
<dbReference type="Proteomes" id="UP000256941">
    <property type="component" value="Unassembled WGS sequence"/>
</dbReference>
<dbReference type="RefSeq" id="WP_116221802.1">
    <property type="nucleotide sequence ID" value="NZ_CP038197.1"/>
</dbReference>
<evidence type="ECO:0000313" key="2">
    <source>
        <dbReference type="Proteomes" id="UP000256941"/>
    </source>
</evidence>
<gene>
    <name evidence="1" type="ORF">BDD41_2231</name>
</gene>
<proteinExistence type="predicted"/>
<name>A0A3D9XN12_PARVE</name>
<reference evidence="1 2" key="1">
    <citation type="submission" date="2018-08" db="EMBL/GenBank/DDBJ databases">
        <title>Genomic Encyclopedia of Archaeal and Bacterial Type Strains, Phase II (KMG-II): from individual species to whole genera.</title>
        <authorList>
            <person name="Goeker M."/>
        </authorList>
    </citation>
    <scope>NUCLEOTIDE SEQUENCE [LARGE SCALE GENOMIC DNA]</scope>
    <source>
        <strain evidence="1 2">DSM 17099</strain>
    </source>
</reference>
<dbReference type="AlphaFoldDB" id="A0A3D9XN12"/>
<protein>
    <recommendedName>
        <fullName evidence="3">Serine-threonine protein kinase</fullName>
    </recommendedName>
</protein>
<sequence length="435" mass="45843">MPDIDGTPLVWLSFDSEGRLGDNPKPLHALHEAMQRVQATDVLVLSHGWKNTQAQAARLYQAIWRNARPHIPSSRRFVLAGIAWPSVAFPTDFDDRAGRETAGGALAAPLAGGPSDLDPRTFERILRQSLPGKENARLRSLARAAASDPSAETKAALAAELARRMQALAAGDDAELSDEAELIARRANSNPELLFQISAKPFVPRDGEDGGAAGGEGAGQVVRGPLASIARLANQFTYYPMKRRAGKVGRMLGGYLDPQPFLANTRLHLAGHSFGGRLVTACASQMKSLRPQSLTLLQAAFSHNGLAASSPAGPGYFADVLAEQRVRGPIAITHTHNDRACTFYYALASRLAGDGTMAIGDANDRYGAMGANGAQHVDALRHGGFPPSSGHRPVAGRVNNYLADKVVVAVPGGTDAHNNIGNAGIGALLGSIVSL</sequence>
<organism evidence="1 2">
    <name type="scientific">Paracoccus versutus</name>
    <name type="common">Thiobacillus versutus</name>
    <dbReference type="NCBI Taxonomy" id="34007"/>
    <lineage>
        <taxon>Bacteria</taxon>
        <taxon>Pseudomonadati</taxon>
        <taxon>Pseudomonadota</taxon>
        <taxon>Alphaproteobacteria</taxon>
        <taxon>Rhodobacterales</taxon>
        <taxon>Paracoccaceae</taxon>
        <taxon>Paracoccus</taxon>
    </lineage>
</organism>
<dbReference type="EMBL" id="QTUJ01000002">
    <property type="protein sequence ID" value="REF69522.1"/>
    <property type="molecule type" value="Genomic_DNA"/>
</dbReference>
<dbReference type="SUPFAM" id="SSF53474">
    <property type="entry name" value="alpha/beta-Hydrolases"/>
    <property type="match status" value="1"/>
</dbReference>
<evidence type="ECO:0008006" key="3">
    <source>
        <dbReference type="Google" id="ProtNLM"/>
    </source>
</evidence>
<comment type="caution">
    <text evidence="1">The sequence shown here is derived from an EMBL/GenBank/DDBJ whole genome shotgun (WGS) entry which is preliminary data.</text>
</comment>